<feature type="transmembrane region" description="Helical" evidence="10">
    <location>
        <begin position="76"/>
        <end position="99"/>
    </location>
</feature>
<dbReference type="EMBL" id="FQYT01000017">
    <property type="protein sequence ID" value="SHJ31116.1"/>
    <property type="molecule type" value="Genomic_DNA"/>
</dbReference>
<evidence type="ECO:0000256" key="10">
    <source>
        <dbReference type="RuleBase" id="RU362071"/>
    </source>
</evidence>
<dbReference type="STRING" id="1122934.SAMN02745691_01722"/>
<sequence length="255" mass="28125">MGILTTAQFMLFSLVFMRMSGFILLNPVLGRRNIPMVAKGGMIMVLSFLIYSFMEGAAMEVNLPIEYAVLLLKEFAIGYVLGFVMQLFEFVVTFAGSLIDYQMGLAMSSIYDPQSGGQVALSGQLFQIFTMLLFFAVDGHLALMKILVTSAQVVPFGEVVFTPALAGGILDIFCQCVVLAVKLAFPFIAMEFLTEIGVGILMKMIPQINVFVVNIQVKILVGLIMLTFLFSPVTNYLENLNINMINTLQGVLKMF</sequence>
<accession>A0A1M6I9Q1</accession>
<evidence type="ECO:0000256" key="2">
    <source>
        <dbReference type="ARBA" id="ARBA00009772"/>
    </source>
</evidence>
<dbReference type="PANTHER" id="PTHR30065:SF1">
    <property type="entry name" value="SURFACE PRESENTATION OF ANTIGENS PROTEIN SPAR"/>
    <property type="match status" value="1"/>
</dbReference>
<keyword evidence="4 10" id="KW-1003">Cell membrane</keyword>
<evidence type="ECO:0000256" key="7">
    <source>
        <dbReference type="ARBA" id="ARBA00023136"/>
    </source>
</evidence>
<gene>
    <name evidence="11" type="ORF">SAMN02745691_01722</name>
</gene>
<evidence type="ECO:0000256" key="1">
    <source>
        <dbReference type="ARBA" id="ARBA00002578"/>
    </source>
</evidence>
<organism evidence="11 12">
    <name type="scientific">Parasporobacterium paucivorans DSM 15970</name>
    <dbReference type="NCBI Taxonomy" id="1122934"/>
    <lineage>
        <taxon>Bacteria</taxon>
        <taxon>Bacillati</taxon>
        <taxon>Bacillota</taxon>
        <taxon>Clostridia</taxon>
        <taxon>Lachnospirales</taxon>
        <taxon>Lachnospiraceae</taxon>
        <taxon>Parasporobacterium</taxon>
    </lineage>
</organism>
<feature type="transmembrane region" description="Helical" evidence="10">
    <location>
        <begin position="6"/>
        <end position="25"/>
    </location>
</feature>
<evidence type="ECO:0000256" key="8">
    <source>
        <dbReference type="ARBA" id="ARBA00023143"/>
    </source>
</evidence>
<keyword evidence="5 10" id="KW-0812">Transmembrane</keyword>
<keyword evidence="7 10" id="KW-0472">Membrane</keyword>
<protein>
    <recommendedName>
        <fullName evidence="3 9">Flagellar biosynthetic protein FliR</fullName>
    </recommendedName>
</protein>
<keyword evidence="11" id="KW-0969">Cilium</keyword>
<dbReference type="OrthoDB" id="9807748at2"/>
<keyword evidence="11" id="KW-0282">Flagellum</keyword>
<evidence type="ECO:0000313" key="12">
    <source>
        <dbReference type="Proteomes" id="UP000184342"/>
    </source>
</evidence>
<keyword evidence="8 10" id="KW-0975">Bacterial flagellum</keyword>
<dbReference type="InterPro" id="IPR002010">
    <property type="entry name" value="T3SS_IM_R"/>
</dbReference>
<feature type="transmembrane region" description="Helical" evidence="10">
    <location>
        <begin position="210"/>
        <end position="230"/>
    </location>
</feature>
<feature type="transmembrane region" description="Helical" evidence="10">
    <location>
        <begin position="164"/>
        <end position="189"/>
    </location>
</feature>
<evidence type="ECO:0000256" key="3">
    <source>
        <dbReference type="ARBA" id="ARBA00021717"/>
    </source>
</evidence>
<comment type="subcellular location">
    <subcellularLocation>
        <location evidence="10">Cell membrane</location>
        <topology evidence="10">Multi-pass membrane protein</topology>
    </subcellularLocation>
    <subcellularLocation>
        <location evidence="10">Bacterial flagellum basal body</location>
    </subcellularLocation>
</comment>
<keyword evidence="6 10" id="KW-1133">Transmembrane helix</keyword>
<dbReference type="AlphaFoldDB" id="A0A1M6I9Q1"/>
<dbReference type="InterPro" id="IPR006303">
    <property type="entry name" value="FliR"/>
</dbReference>
<keyword evidence="11" id="KW-0966">Cell projection</keyword>
<dbReference type="RefSeq" id="WP_073994015.1">
    <property type="nucleotide sequence ID" value="NZ_FQYT01000017.1"/>
</dbReference>
<evidence type="ECO:0000256" key="5">
    <source>
        <dbReference type="ARBA" id="ARBA00022692"/>
    </source>
</evidence>
<evidence type="ECO:0000256" key="9">
    <source>
        <dbReference type="NCBIfam" id="TIGR01400"/>
    </source>
</evidence>
<proteinExistence type="inferred from homology"/>
<evidence type="ECO:0000256" key="4">
    <source>
        <dbReference type="ARBA" id="ARBA00022475"/>
    </source>
</evidence>
<reference evidence="11 12" key="1">
    <citation type="submission" date="2016-11" db="EMBL/GenBank/DDBJ databases">
        <authorList>
            <person name="Jaros S."/>
            <person name="Januszkiewicz K."/>
            <person name="Wedrychowicz H."/>
        </authorList>
    </citation>
    <scope>NUCLEOTIDE SEQUENCE [LARGE SCALE GENOMIC DNA]</scope>
    <source>
        <strain evidence="11 12">DSM 15970</strain>
    </source>
</reference>
<comment type="similarity">
    <text evidence="2 10">Belongs to the FliR/MopE/SpaR family.</text>
</comment>
<dbReference type="GO" id="GO:0005886">
    <property type="term" value="C:plasma membrane"/>
    <property type="evidence" value="ECO:0007669"/>
    <property type="project" value="UniProtKB-SubCell"/>
</dbReference>
<keyword evidence="12" id="KW-1185">Reference proteome</keyword>
<dbReference type="NCBIfam" id="TIGR01400">
    <property type="entry name" value="fliR"/>
    <property type="match status" value="1"/>
</dbReference>
<dbReference type="PANTHER" id="PTHR30065">
    <property type="entry name" value="FLAGELLAR BIOSYNTHETIC PROTEIN FLIR"/>
    <property type="match status" value="1"/>
</dbReference>
<dbReference type="Proteomes" id="UP000184342">
    <property type="component" value="Unassembled WGS sequence"/>
</dbReference>
<dbReference type="Pfam" id="PF01311">
    <property type="entry name" value="Bac_export_1"/>
    <property type="match status" value="1"/>
</dbReference>
<dbReference type="PRINTS" id="PR00953">
    <property type="entry name" value="TYPE3IMRPROT"/>
</dbReference>
<name>A0A1M6I9Q1_9FIRM</name>
<dbReference type="GO" id="GO:0044780">
    <property type="term" value="P:bacterial-type flagellum assembly"/>
    <property type="evidence" value="ECO:0007669"/>
    <property type="project" value="UniProtKB-UniRule"/>
</dbReference>
<dbReference type="GO" id="GO:0006605">
    <property type="term" value="P:protein targeting"/>
    <property type="evidence" value="ECO:0007669"/>
    <property type="project" value="UniProtKB-UniRule"/>
</dbReference>
<feature type="transmembrane region" description="Helical" evidence="10">
    <location>
        <begin position="37"/>
        <end position="54"/>
    </location>
</feature>
<comment type="function">
    <text evidence="1 10">Role in flagellar biosynthesis.</text>
</comment>
<evidence type="ECO:0000313" key="11">
    <source>
        <dbReference type="EMBL" id="SHJ31116.1"/>
    </source>
</evidence>
<dbReference type="GO" id="GO:0009425">
    <property type="term" value="C:bacterial-type flagellum basal body"/>
    <property type="evidence" value="ECO:0007669"/>
    <property type="project" value="UniProtKB-SubCell"/>
</dbReference>
<feature type="transmembrane region" description="Helical" evidence="10">
    <location>
        <begin position="119"/>
        <end position="144"/>
    </location>
</feature>
<evidence type="ECO:0000256" key="6">
    <source>
        <dbReference type="ARBA" id="ARBA00022989"/>
    </source>
</evidence>